<keyword evidence="1" id="KW-0812">Transmembrane</keyword>
<keyword evidence="5" id="KW-1185">Reference proteome</keyword>
<evidence type="ECO:0000259" key="3">
    <source>
        <dbReference type="PROSITE" id="PS50887"/>
    </source>
</evidence>
<dbReference type="CDD" id="cd01949">
    <property type="entry name" value="GGDEF"/>
    <property type="match status" value="1"/>
</dbReference>
<name>A0A090KL30_9GAMM</name>
<proteinExistence type="predicted"/>
<evidence type="ECO:0000259" key="2">
    <source>
        <dbReference type="PROSITE" id="PS50885"/>
    </source>
</evidence>
<reference evidence="5" key="1">
    <citation type="submission" date="2014-09" db="EMBL/GenBank/DDBJ databases">
        <authorList>
            <person name="Hjerde E."/>
        </authorList>
    </citation>
    <scope>NUCLEOTIDE SEQUENCE [LARGE SCALE GENOMIC DNA]</scope>
    <source>
        <strain evidence="5">06/09/139</strain>
    </source>
</reference>
<dbReference type="STRING" id="80852.AWOD_I_2162"/>
<feature type="transmembrane region" description="Helical" evidence="1">
    <location>
        <begin position="148"/>
        <end position="166"/>
    </location>
</feature>
<dbReference type="InterPro" id="IPR029787">
    <property type="entry name" value="Nucleotide_cyclase"/>
</dbReference>
<dbReference type="SUPFAM" id="SSF55073">
    <property type="entry name" value="Nucleotide cyclase"/>
    <property type="match status" value="1"/>
</dbReference>
<dbReference type="HOGENOM" id="CLU_038372_0_0_6"/>
<dbReference type="PROSITE" id="PS50885">
    <property type="entry name" value="HAMP"/>
    <property type="match status" value="1"/>
</dbReference>
<keyword evidence="1" id="KW-1133">Transmembrane helix</keyword>
<evidence type="ECO:0000313" key="4">
    <source>
        <dbReference type="EMBL" id="CED72224.1"/>
    </source>
</evidence>
<accession>A0A090KL30</accession>
<dbReference type="AlphaFoldDB" id="A0A090KL30"/>
<dbReference type="SMART" id="SM00267">
    <property type="entry name" value="GGDEF"/>
    <property type="match status" value="1"/>
</dbReference>
<dbReference type="Gene3D" id="6.10.340.10">
    <property type="match status" value="1"/>
</dbReference>
<dbReference type="GO" id="GO:0016020">
    <property type="term" value="C:membrane"/>
    <property type="evidence" value="ECO:0007669"/>
    <property type="project" value="InterPro"/>
</dbReference>
<dbReference type="PANTHER" id="PTHR44757:SF2">
    <property type="entry name" value="BIOFILM ARCHITECTURE MAINTENANCE PROTEIN MBAA"/>
    <property type="match status" value="1"/>
</dbReference>
<dbReference type="Proteomes" id="UP000032427">
    <property type="component" value="Chromosome 1"/>
</dbReference>
<feature type="domain" description="HAMP" evidence="2">
    <location>
        <begin position="168"/>
        <end position="222"/>
    </location>
</feature>
<dbReference type="Pfam" id="PF00990">
    <property type="entry name" value="GGDEF"/>
    <property type="match status" value="1"/>
</dbReference>
<dbReference type="OrthoDB" id="5905478at2"/>
<dbReference type="InterPro" id="IPR003660">
    <property type="entry name" value="HAMP_dom"/>
</dbReference>
<evidence type="ECO:0000256" key="1">
    <source>
        <dbReference type="SAM" id="Phobius"/>
    </source>
</evidence>
<dbReference type="InterPro" id="IPR000160">
    <property type="entry name" value="GGDEF_dom"/>
</dbReference>
<dbReference type="GO" id="GO:0007165">
    <property type="term" value="P:signal transduction"/>
    <property type="evidence" value="ECO:0007669"/>
    <property type="project" value="InterPro"/>
</dbReference>
<dbReference type="EMBL" id="LN554846">
    <property type="protein sequence ID" value="CED72224.1"/>
    <property type="molecule type" value="Genomic_DNA"/>
</dbReference>
<dbReference type="InterPro" id="IPR000014">
    <property type="entry name" value="PAS"/>
</dbReference>
<keyword evidence="1" id="KW-0472">Membrane</keyword>
<dbReference type="Gene3D" id="3.30.450.20">
    <property type="entry name" value="PAS domain"/>
    <property type="match status" value="1"/>
</dbReference>
<evidence type="ECO:0000313" key="5">
    <source>
        <dbReference type="Proteomes" id="UP000032427"/>
    </source>
</evidence>
<gene>
    <name evidence="4" type="ORF">AWOD_I_2162</name>
</gene>
<dbReference type="KEGG" id="awd:AWOD_I_2162"/>
<dbReference type="PATRIC" id="fig|80852.17.peg.2238"/>
<dbReference type="InterPro" id="IPR043128">
    <property type="entry name" value="Rev_trsase/Diguanyl_cyclase"/>
</dbReference>
<dbReference type="SUPFAM" id="SSF55785">
    <property type="entry name" value="PYP-like sensor domain (PAS domain)"/>
    <property type="match status" value="1"/>
</dbReference>
<sequence length="527" mass="58434">MNKSLTSRLIVTLLISALIYMVAIAGALIEFGIKKAKDNALIQQEKLVTTVRASASIAAYVENEEIAEEVGSSLLLHPEILAVKITSNESFNYVKQRDIGLGDINWEQSGYQYILLSPVNNLSTGSISIILNEELLNQNAIDVVEAQIKLLVFQTIILLIVMLIAIKKVVGTPLKRVAAQLAIIRPGEETKLTLDEQHQNDEIGLVTSSVNQFVESATSAIHTERALREKISLMEKHYRNVLEKAQIGFFVLNEKTELLKGNDVLFESLERHLLLSKEDILGQCLFDSFLKDSTLGNKLAKKAKLTQEPISQEFVIEPILGEPVWIQLLISAYQDSTTLEWYYEGVIYNVTDRVIKEQQALNLAQLDTLTGLKNRLGCADFLLKSKPGSEDKVLAVMVLDLDGFKTVNDTFGHASGDEVLCIIAQRLKNQVRQNKDLVSRLGGDEFAVLISCDQKSTNLVEYIAQKLIDTVSKPIVLKQGAMVNVGVSIGIAFDVTGEFDVCLSLADEAMYQVKKDGKNGYRLYRAS</sequence>
<organism evidence="4 5">
    <name type="scientific">Aliivibrio wodanis</name>
    <dbReference type="NCBI Taxonomy" id="80852"/>
    <lineage>
        <taxon>Bacteria</taxon>
        <taxon>Pseudomonadati</taxon>
        <taxon>Pseudomonadota</taxon>
        <taxon>Gammaproteobacteria</taxon>
        <taxon>Vibrionales</taxon>
        <taxon>Vibrionaceae</taxon>
        <taxon>Aliivibrio</taxon>
    </lineage>
</organism>
<dbReference type="InterPro" id="IPR052155">
    <property type="entry name" value="Biofilm_reg_signaling"/>
</dbReference>
<dbReference type="PANTHER" id="PTHR44757">
    <property type="entry name" value="DIGUANYLATE CYCLASE DGCP"/>
    <property type="match status" value="1"/>
</dbReference>
<dbReference type="NCBIfam" id="TIGR00229">
    <property type="entry name" value="sensory_box"/>
    <property type="match status" value="1"/>
</dbReference>
<dbReference type="GeneID" id="28541739"/>
<dbReference type="Gene3D" id="3.30.70.270">
    <property type="match status" value="1"/>
</dbReference>
<protein>
    <submittedName>
        <fullName evidence="4">Putative membrane associated signaling protein</fullName>
    </submittedName>
</protein>
<dbReference type="PROSITE" id="PS50887">
    <property type="entry name" value="GGDEF"/>
    <property type="match status" value="1"/>
</dbReference>
<dbReference type="InterPro" id="IPR035965">
    <property type="entry name" value="PAS-like_dom_sf"/>
</dbReference>
<dbReference type="NCBIfam" id="TIGR00254">
    <property type="entry name" value="GGDEF"/>
    <property type="match status" value="1"/>
</dbReference>
<feature type="domain" description="GGDEF" evidence="3">
    <location>
        <begin position="392"/>
        <end position="526"/>
    </location>
</feature>